<dbReference type="InterPro" id="IPR036770">
    <property type="entry name" value="Ankyrin_rpt-contain_sf"/>
</dbReference>
<dbReference type="CDD" id="cd14483">
    <property type="entry name" value="SPX_PHO81_NUC-2_like"/>
    <property type="match status" value="1"/>
</dbReference>
<dbReference type="PROSITE" id="PS51704">
    <property type="entry name" value="GP_PDE"/>
    <property type="match status" value="1"/>
</dbReference>
<dbReference type="Gene3D" id="3.20.20.190">
    <property type="entry name" value="Phosphatidylinositol (PI) phosphodiesterase"/>
    <property type="match status" value="1"/>
</dbReference>
<evidence type="ECO:0000256" key="1">
    <source>
        <dbReference type="ARBA" id="ARBA00022737"/>
    </source>
</evidence>
<feature type="repeat" description="ANK" evidence="3">
    <location>
        <begin position="551"/>
        <end position="583"/>
    </location>
</feature>
<dbReference type="OrthoDB" id="1577640at2759"/>
<reference evidence="7 8" key="1">
    <citation type="submission" date="2020-12" db="EMBL/GenBank/DDBJ databases">
        <title>Effect of drift, selection, and recombination on the evolution of hybrid genomes in Candida yeast pathogens.</title>
        <authorList>
            <person name="Mixao V."/>
            <person name="Ksiezopolska E."/>
            <person name="Saus E."/>
            <person name="Boekhout T."/>
            <person name="Gacser A."/>
            <person name="Gabaldon T."/>
        </authorList>
    </citation>
    <scope>NUCLEOTIDE SEQUENCE [LARGE SCALE GENOMIC DNA]</scope>
    <source>
        <strain evidence="7 8">BP57</strain>
    </source>
</reference>
<dbReference type="EMBL" id="JAEOAQ010000001">
    <property type="protein sequence ID" value="KAG5421165.1"/>
    <property type="molecule type" value="Genomic_DNA"/>
</dbReference>
<dbReference type="PRINTS" id="PR01415">
    <property type="entry name" value="ANKYRIN"/>
</dbReference>
<dbReference type="PROSITE" id="PS51382">
    <property type="entry name" value="SPX"/>
    <property type="match status" value="1"/>
</dbReference>
<feature type="domain" description="SPX" evidence="5">
    <location>
        <begin position="1"/>
        <end position="193"/>
    </location>
</feature>
<dbReference type="SMART" id="SM00248">
    <property type="entry name" value="ANK"/>
    <property type="match status" value="6"/>
</dbReference>
<dbReference type="InterPro" id="IPR057506">
    <property type="entry name" value="C2_GPCPD1"/>
</dbReference>
<evidence type="ECO:0000259" key="5">
    <source>
        <dbReference type="PROSITE" id="PS51382"/>
    </source>
</evidence>
<sequence length="1287" mass="145031">MKFGKYLASRQLELPEYSGHFIDYKALKKLIKQLAIPTNRSSSNSVSSVIAGGANGSSSISEIQQSLKENKATFFFRVERELDKVNSFYLEKQANLAINLNLLVLKRDELFAKSNAFLRQHSHDGTTANADSAAYLNFRNSISFLNLYQNFKKIHQDLIRLQQFIELNETGFSKVVKKWDKRSKSHTKELFISTAVSVQPVFHKNEINELSDLVTQSLFDIESIMDGDYSCLVNYTANNSSSIDFEASQRELAPSHTENPNSPVQNHAPPFIRQTSISISSNNNTEVDELYSSFVNVATIKDPDLSLLARWVEKLNGSPKSPNEPFDATVRYKASKIFLLSITNLKISDAFLESFLKLINFDIDFTFINDDFNNNKTVFHECCSMPPASAHNENHVVINNGVKVINSNDSINHSRVFIVEYIMKTYPSQEVCNLLQRRDFNGRTCLHYAAQNNRSDLLDIIIPAFPTSHIDDLDNDSMSPLLLAIKHGHLNIIKKLVQFGSNPLPSTNKETLQYLPINYACKFGDYKILEYLLSNGKSDFVKVLVNEQDVEGLLPLHVVAREGHYKLITLLIKYGAEINKTDGFNKWTPIFYAAAEGHVKTTQELVKYGAKLDILDEDGYNVLYYCVVEGHVGVINELLSYRQNMDTSLADSHLNIESSKIMSIQGDPIRMSDNDDSEDSGSLDKNVDSIPDLQLPPPILPLRRYGHNFLEQKVLIELIFPHEDSSFINLFNSITDLKPGRITLTSNISDIVPRNILLPLEDKNHQGGANNSNCVFQTDVDSLNEFRIDFEIFPKFGTRLIAKTTALSFSHIDTTSPEISSIELPLFDLRLRNIGQLKFNYQIIFPFSGTLLETTKFDTYWKSSTSIVKNKQTLKLNAAGGLSPNNFLSPNANAAVNASGLNQGPASRNSAAPVQQEHLATSSAPSSIVTATSLSGEYLRIRVCLLNDGTPVVCPHWSIAITENIDLYLPNLSLEQLSSITNDLFDYSKVINDLSTMTVKDIDLIKKLLRIIYLPLDIVLEILHPEINLNLELIFPSFYELEVLPFVGNIQKNLNNFIDFTLNDVFNHIKPFKSKQVHHDEHEYDHHHHHRQSPRSIILLSSNSLICKILNWKQPNFPVFLIMNGITYNNSLKKFEQRSTNGLLLSDQHSADNNKSEGASTNNASKSYPPSSTSSDSSSELNNYQELIIRSIKEAVNFTVNNNLFGLITSIHLLDLVPKLIPLIRSRGLILVASSDTTTTSNNQVGFGEEDEEEEEMVKRELDSYTKTEINGLRFDDVLSFKQDITM</sequence>
<dbReference type="GO" id="GO:0006629">
    <property type="term" value="P:lipid metabolic process"/>
    <property type="evidence" value="ECO:0007669"/>
    <property type="project" value="InterPro"/>
</dbReference>
<keyword evidence="2 3" id="KW-0040">ANK repeat</keyword>
<dbReference type="InterPro" id="IPR030395">
    <property type="entry name" value="GP_PDE_dom"/>
</dbReference>
<dbReference type="SUPFAM" id="SSF48403">
    <property type="entry name" value="Ankyrin repeat"/>
    <property type="match status" value="1"/>
</dbReference>
<dbReference type="Pfam" id="PF03105">
    <property type="entry name" value="SPX"/>
    <property type="match status" value="2"/>
</dbReference>
<evidence type="ECO:0000313" key="7">
    <source>
        <dbReference type="EMBL" id="KAG5421165.1"/>
    </source>
</evidence>
<gene>
    <name evidence="7" type="ORF">I9W82_000255</name>
</gene>
<dbReference type="InterPro" id="IPR017946">
    <property type="entry name" value="PLC-like_Pdiesterase_TIM-brl"/>
</dbReference>
<dbReference type="PROSITE" id="PS50088">
    <property type="entry name" value="ANK_REPEAT"/>
    <property type="match status" value="3"/>
</dbReference>
<feature type="compositionally biased region" description="Polar residues" evidence="4">
    <location>
        <begin position="256"/>
        <end position="265"/>
    </location>
</feature>
<keyword evidence="1" id="KW-0677">Repeat</keyword>
<dbReference type="Gene3D" id="1.25.40.20">
    <property type="entry name" value="Ankyrin repeat-containing domain"/>
    <property type="match status" value="1"/>
</dbReference>
<name>A0A8H7ZG33_9ASCO</name>
<dbReference type="InterPro" id="IPR002110">
    <property type="entry name" value="Ankyrin_rpt"/>
</dbReference>
<proteinExistence type="predicted"/>
<dbReference type="Pfam" id="PF25329">
    <property type="entry name" value="C2_GDE1"/>
    <property type="match status" value="1"/>
</dbReference>
<feature type="compositionally biased region" description="Low complexity" evidence="4">
    <location>
        <begin position="1165"/>
        <end position="1179"/>
    </location>
</feature>
<feature type="repeat" description="ANK" evidence="3">
    <location>
        <begin position="476"/>
        <end position="508"/>
    </location>
</feature>
<dbReference type="Proteomes" id="UP000669133">
    <property type="component" value="Unassembled WGS sequence"/>
</dbReference>
<dbReference type="GO" id="GO:0008081">
    <property type="term" value="F:phosphoric diester hydrolase activity"/>
    <property type="evidence" value="ECO:0007669"/>
    <property type="project" value="InterPro"/>
</dbReference>
<dbReference type="InterPro" id="IPR004331">
    <property type="entry name" value="SPX_dom"/>
</dbReference>
<dbReference type="PANTHER" id="PTHR24198:SF165">
    <property type="entry name" value="ANKYRIN REPEAT-CONTAINING PROTEIN-RELATED"/>
    <property type="match status" value="1"/>
</dbReference>
<keyword evidence="8" id="KW-1185">Reference proteome</keyword>
<dbReference type="Pfam" id="PF12796">
    <property type="entry name" value="Ank_2"/>
    <property type="match status" value="2"/>
</dbReference>
<evidence type="ECO:0000256" key="2">
    <source>
        <dbReference type="ARBA" id="ARBA00023043"/>
    </source>
</evidence>
<dbReference type="PANTHER" id="PTHR24198">
    <property type="entry name" value="ANKYRIN REPEAT AND PROTEIN KINASE DOMAIN-CONTAINING PROTEIN"/>
    <property type="match status" value="1"/>
</dbReference>
<dbReference type="RefSeq" id="XP_067550281.1">
    <property type="nucleotide sequence ID" value="XM_067691417.1"/>
</dbReference>
<evidence type="ECO:0000313" key="8">
    <source>
        <dbReference type="Proteomes" id="UP000669133"/>
    </source>
</evidence>
<evidence type="ECO:0000256" key="4">
    <source>
        <dbReference type="SAM" id="MobiDB-lite"/>
    </source>
</evidence>
<accession>A0A8H7ZG33</accession>
<protein>
    <submittedName>
        <fullName evidence="7">PHO81</fullName>
    </submittedName>
</protein>
<feature type="region of interest" description="Disordered" evidence="4">
    <location>
        <begin position="246"/>
        <end position="268"/>
    </location>
</feature>
<evidence type="ECO:0000259" key="6">
    <source>
        <dbReference type="PROSITE" id="PS51704"/>
    </source>
</evidence>
<dbReference type="PROSITE" id="PS50297">
    <property type="entry name" value="ANK_REP_REGION"/>
    <property type="match status" value="3"/>
</dbReference>
<feature type="repeat" description="ANK" evidence="3">
    <location>
        <begin position="585"/>
        <end position="617"/>
    </location>
</feature>
<feature type="region of interest" description="Disordered" evidence="4">
    <location>
        <begin position="666"/>
        <end position="688"/>
    </location>
</feature>
<feature type="domain" description="GP-PDE" evidence="6">
    <location>
        <begin position="903"/>
        <end position="1285"/>
    </location>
</feature>
<organism evidence="7 8">
    <name type="scientific">Candida metapsilosis</name>
    <dbReference type="NCBI Taxonomy" id="273372"/>
    <lineage>
        <taxon>Eukaryota</taxon>
        <taxon>Fungi</taxon>
        <taxon>Dikarya</taxon>
        <taxon>Ascomycota</taxon>
        <taxon>Saccharomycotina</taxon>
        <taxon>Pichiomycetes</taxon>
        <taxon>Debaryomycetaceae</taxon>
        <taxon>Candida/Lodderomyces clade</taxon>
        <taxon>Candida</taxon>
    </lineage>
</organism>
<comment type="caution">
    <text evidence="7">The sequence shown here is derived from an EMBL/GenBank/DDBJ whole genome shotgun (WGS) entry which is preliminary data.</text>
</comment>
<feature type="region of interest" description="Disordered" evidence="4">
    <location>
        <begin position="1146"/>
        <end position="1179"/>
    </location>
</feature>
<evidence type="ECO:0000256" key="3">
    <source>
        <dbReference type="PROSITE-ProRule" id="PRU00023"/>
    </source>
</evidence>
<dbReference type="SUPFAM" id="SSF51695">
    <property type="entry name" value="PLC-like phosphodiesterases"/>
    <property type="match status" value="1"/>
</dbReference>
<dbReference type="GeneID" id="93648884"/>